<dbReference type="EMBL" id="JANCLT010000003">
    <property type="protein sequence ID" value="MCP8968454.1"/>
    <property type="molecule type" value="Genomic_DNA"/>
</dbReference>
<name>A0AA42BQH5_9BACI</name>
<evidence type="ECO:0000313" key="1">
    <source>
        <dbReference type="EMBL" id="MCP8968454.1"/>
    </source>
</evidence>
<sequence>MSDTDVYELLNRVGKRFFIEHYYDLKALYEGDGKRSSLVEGLIEDITEKSKYTRVTKAKRIFREGLEREALQIILSSRHPRVQELQSLA</sequence>
<dbReference type="AlphaFoldDB" id="A0AA42BQH5"/>
<dbReference type="RefSeq" id="WP_254758364.1">
    <property type="nucleotide sequence ID" value="NZ_JANCLT010000003.1"/>
</dbReference>
<keyword evidence="2" id="KW-1185">Reference proteome</keyword>
<evidence type="ECO:0000313" key="2">
    <source>
        <dbReference type="Proteomes" id="UP001156102"/>
    </source>
</evidence>
<organism evidence="1 2">
    <name type="scientific">Ectobacillus ponti</name>
    <dbReference type="NCBI Taxonomy" id="2961894"/>
    <lineage>
        <taxon>Bacteria</taxon>
        <taxon>Bacillati</taxon>
        <taxon>Bacillota</taxon>
        <taxon>Bacilli</taxon>
        <taxon>Bacillales</taxon>
        <taxon>Bacillaceae</taxon>
        <taxon>Ectobacillus</taxon>
    </lineage>
</organism>
<accession>A0AA42BQH5</accession>
<protein>
    <submittedName>
        <fullName evidence="1">Uncharacterized protein</fullName>
    </submittedName>
</protein>
<proteinExistence type="predicted"/>
<reference evidence="1" key="1">
    <citation type="submission" date="2022-07" db="EMBL/GenBank/DDBJ databases">
        <authorList>
            <person name="Li W.-J."/>
            <person name="Deng Q.-Q."/>
        </authorList>
    </citation>
    <scope>NUCLEOTIDE SEQUENCE</scope>
    <source>
        <strain evidence="1">SYSU M60031</strain>
    </source>
</reference>
<dbReference type="Proteomes" id="UP001156102">
    <property type="component" value="Unassembled WGS sequence"/>
</dbReference>
<gene>
    <name evidence="1" type="ORF">NK662_07840</name>
</gene>
<comment type="caution">
    <text evidence="1">The sequence shown here is derived from an EMBL/GenBank/DDBJ whole genome shotgun (WGS) entry which is preliminary data.</text>
</comment>